<dbReference type="AlphaFoldDB" id="A0A4S9LBY1"/>
<protein>
    <submittedName>
        <fullName evidence="1">Uncharacterized protein</fullName>
    </submittedName>
</protein>
<dbReference type="Proteomes" id="UP000306584">
    <property type="component" value="Unassembled WGS sequence"/>
</dbReference>
<accession>A0A4S9LBY1</accession>
<evidence type="ECO:0000313" key="1">
    <source>
        <dbReference type="EMBL" id="THY26841.1"/>
    </source>
</evidence>
<evidence type="ECO:0000313" key="2">
    <source>
        <dbReference type="Proteomes" id="UP000306584"/>
    </source>
</evidence>
<name>A0A4S9LBY1_AURPU</name>
<proteinExistence type="predicted"/>
<reference evidence="1 2" key="1">
    <citation type="submission" date="2018-10" db="EMBL/GenBank/DDBJ databases">
        <title>Fifty Aureobasidium pullulans genomes reveal a recombining polyextremotolerant generalist.</title>
        <authorList>
            <person name="Gostincar C."/>
            <person name="Turk M."/>
            <person name="Zajc J."/>
            <person name="Gunde-Cimerman N."/>
        </authorList>
    </citation>
    <scope>NUCLEOTIDE SEQUENCE [LARGE SCALE GENOMIC DNA]</scope>
    <source>
        <strain evidence="1 2">EXF-6604</strain>
    </source>
</reference>
<sequence>MAFAGEPPSTDALFPLDPALADEGDIPLNTDAAMARIEATFEMLEARYFRDGFEVVPGWDSQSEYRRAFFQFSLTAPAFDLRLDTFVPFGNHDLPIWTLSAFTFSLVEVNLALPHFHTHLHSHLDCLSTKHDVDILLSSSLTITHFDHKVYALNLNIQQLVEAHLQANRTFDATKTALQQSDAAHILTKRNPHLTDLTLVQSDRDFQQISSALAQSKREQIEQLYNQIVMRRKDIKTARTTSEFLHAGQRDTVNLMYGPDGLDEAATAELTSISDSIEDNFTAGIRLATESIRRWEWGIEQCITKMIALESQLAN</sequence>
<organism evidence="1 2">
    <name type="scientific">Aureobasidium pullulans</name>
    <name type="common">Black yeast</name>
    <name type="synonym">Pullularia pullulans</name>
    <dbReference type="NCBI Taxonomy" id="5580"/>
    <lineage>
        <taxon>Eukaryota</taxon>
        <taxon>Fungi</taxon>
        <taxon>Dikarya</taxon>
        <taxon>Ascomycota</taxon>
        <taxon>Pezizomycotina</taxon>
        <taxon>Dothideomycetes</taxon>
        <taxon>Dothideomycetidae</taxon>
        <taxon>Dothideales</taxon>
        <taxon>Saccotheciaceae</taxon>
        <taxon>Aureobasidium</taxon>
    </lineage>
</organism>
<gene>
    <name evidence="1" type="ORF">D6D01_04308</name>
</gene>
<comment type="caution">
    <text evidence="1">The sequence shown here is derived from an EMBL/GenBank/DDBJ whole genome shotgun (WGS) entry which is preliminary data.</text>
</comment>
<dbReference type="EMBL" id="QZBD01000138">
    <property type="protein sequence ID" value="THY26841.1"/>
    <property type="molecule type" value="Genomic_DNA"/>
</dbReference>